<dbReference type="NCBIfam" id="TIGR00678">
    <property type="entry name" value="holB"/>
    <property type="match status" value="1"/>
</dbReference>
<dbReference type="AlphaFoldDB" id="A0A9D0YVX0"/>
<dbReference type="InterPro" id="IPR027417">
    <property type="entry name" value="P-loop_NTPase"/>
</dbReference>
<sequence>MRLEDFVKRGAAVAGLCRAFASGAPPHATLLVGPAGVGKRTLASVCCQSLFCVEVVGKPCGLCPPCRRYLSGSHPDAWRIPEKKSIGVEEIRALIAALAEAPYEGGWRTVLIECAGAMTPQAQNCLLKTLEEPPPRTAFLLTAGSASQVLATVQSRCRVVPLPPCTEEEVAGFLQSRGVEADRARQVAALANGSLGDALRLQADEAFWTLREKIRQAMAGLSAKAQVPETLAALQEYKGDALRVCGVLEGGLRDAMAAAAKGESRPAADGWDRALYAMDARRLAALLAAVLQMRRMLASNVSWQAALEQFLFQYAEEGNTWQS</sequence>
<evidence type="ECO:0000313" key="2">
    <source>
        <dbReference type="Proteomes" id="UP000886819"/>
    </source>
</evidence>
<dbReference type="SUPFAM" id="SSF52540">
    <property type="entry name" value="P-loop containing nucleoside triphosphate hydrolases"/>
    <property type="match status" value="1"/>
</dbReference>
<keyword evidence="1" id="KW-0808">Transferase</keyword>
<dbReference type="GO" id="GO:0006261">
    <property type="term" value="P:DNA-templated DNA replication"/>
    <property type="evidence" value="ECO:0007669"/>
    <property type="project" value="TreeGrafter"/>
</dbReference>
<organism evidence="1 2">
    <name type="scientific">Candidatus Avichristensenella intestinipullorum</name>
    <dbReference type="NCBI Taxonomy" id="2840693"/>
    <lineage>
        <taxon>Bacteria</taxon>
        <taxon>Bacillati</taxon>
        <taxon>Bacillota</taxon>
        <taxon>Clostridia</taxon>
        <taxon>Candidatus Avichristensenella</taxon>
    </lineage>
</organism>
<dbReference type="Proteomes" id="UP000886819">
    <property type="component" value="Unassembled WGS sequence"/>
</dbReference>
<dbReference type="EMBL" id="DVFI01000086">
    <property type="protein sequence ID" value="HIQ63047.1"/>
    <property type="molecule type" value="Genomic_DNA"/>
</dbReference>
<dbReference type="PANTHER" id="PTHR11669:SF8">
    <property type="entry name" value="DNA POLYMERASE III SUBUNIT DELTA"/>
    <property type="match status" value="1"/>
</dbReference>
<dbReference type="PANTHER" id="PTHR11669">
    <property type="entry name" value="REPLICATION FACTOR C / DNA POLYMERASE III GAMMA-TAU SUBUNIT"/>
    <property type="match status" value="1"/>
</dbReference>
<dbReference type="GO" id="GO:0008408">
    <property type="term" value="F:3'-5' exonuclease activity"/>
    <property type="evidence" value="ECO:0007669"/>
    <property type="project" value="InterPro"/>
</dbReference>
<protein>
    <submittedName>
        <fullName evidence="1">DNA polymerase III subunit delta</fullName>
        <ecNumber evidence="1">2.7.7.7</ecNumber>
    </submittedName>
</protein>
<keyword evidence="1" id="KW-0548">Nucleotidyltransferase</keyword>
<evidence type="ECO:0000313" key="1">
    <source>
        <dbReference type="EMBL" id="HIQ63047.1"/>
    </source>
</evidence>
<name>A0A9D0YVX0_9FIRM</name>
<gene>
    <name evidence="1" type="primary">holB</name>
    <name evidence="1" type="ORF">IAA66_05600</name>
</gene>
<accession>A0A9D0YVX0</accession>
<dbReference type="InterPro" id="IPR050238">
    <property type="entry name" value="DNA_Rep/Repair_Clamp_Loader"/>
</dbReference>
<dbReference type="EC" id="2.7.7.7" evidence="1"/>
<comment type="caution">
    <text evidence="1">The sequence shown here is derived from an EMBL/GenBank/DDBJ whole genome shotgun (WGS) entry which is preliminary data.</text>
</comment>
<dbReference type="Pfam" id="PF13177">
    <property type="entry name" value="DNA_pol3_delta2"/>
    <property type="match status" value="1"/>
</dbReference>
<dbReference type="GO" id="GO:0003887">
    <property type="term" value="F:DNA-directed DNA polymerase activity"/>
    <property type="evidence" value="ECO:0007669"/>
    <property type="project" value="UniProtKB-EC"/>
</dbReference>
<reference evidence="1" key="2">
    <citation type="journal article" date="2021" name="PeerJ">
        <title>Extensive microbial diversity within the chicken gut microbiome revealed by metagenomics and culture.</title>
        <authorList>
            <person name="Gilroy R."/>
            <person name="Ravi A."/>
            <person name="Getino M."/>
            <person name="Pursley I."/>
            <person name="Horton D.L."/>
            <person name="Alikhan N.F."/>
            <person name="Baker D."/>
            <person name="Gharbi K."/>
            <person name="Hall N."/>
            <person name="Watson M."/>
            <person name="Adriaenssens E.M."/>
            <person name="Foster-Nyarko E."/>
            <person name="Jarju S."/>
            <person name="Secka A."/>
            <person name="Antonio M."/>
            <person name="Oren A."/>
            <person name="Chaudhuri R.R."/>
            <person name="La Ragione R."/>
            <person name="Hildebrand F."/>
            <person name="Pallen M.J."/>
        </authorList>
    </citation>
    <scope>NUCLEOTIDE SEQUENCE</scope>
    <source>
        <strain evidence="1">ChiHile30-977</strain>
    </source>
</reference>
<proteinExistence type="predicted"/>
<reference evidence="1" key="1">
    <citation type="submission" date="2020-10" db="EMBL/GenBank/DDBJ databases">
        <authorList>
            <person name="Gilroy R."/>
        </authorList>
    </citation>
    <scope>NUCLEOTIDE SEQUENCE</scope>
    <source>
        <strain evidence="1">ChiHile30-977</strain>
    </source>
</reference>
<dbReference type="InterPro" id="IPR004622">
    <property type="entry name" value="DNA_pol_HolB"/>
</dbReference>
<dbReference type="Gene3D" id="3.40.50.300">
    <property type="entry name" value="P-loop containing nucleotide triphosphate hydrolases"/>
    <property type="match status" value="1"/>
</dbReference>